<accession>U1QUU2</accession>
<keyword evidence="2" id="KW-1185">Reference proteome</keyword>
<proteinExistence type="predicted"/>
<gene>
    <name evidence="1" type="ORF">HMPREF1979_00266</name>
</gene>
<reference evidence="1 2" key="1">
    <citation type="submission" date="2013-08" db="EMBL/GenBank/DDBJ databases">
        <authorList>
            <person name="Weinstock G."/>
            <person name="Sodergren E."/>
            <person name="Wylie T."/>
            <person name="Fulton L."/>
            <person name="Fulton R."/>
            <person name="Fronick C."/>
            <person name="O'Laughlin M."/>
            <person name="Godfrey J."/>
            <person name="Miner T."/>
            <person name="Herter B."/>
            <person name="Appelbaum E."/>
            <person name="Cordes M."/>
            <person name="Lek S."/>
            <person name="Wollam A."/>
            <person name="Pepin K.H."/>
            <person name="Palsikar V.B."/>
            <person name="Mitreva M."/>
            <person name="Wilson R.K."/>
        </authorList>
    </citation>
    <scope>NUCLEOTIDE SEQUENCE [LARGE SCALE GENOMIC DNA]</scope>
    <source>
        <strain evidence="1 2">F0542</strain>
    </source>
</reference>
<dbReference type="EMBL" id="AWSE01000013">
    <property type="protein sequence ID" value="ERH25691.1"/>
    <property type="molecule type" value="Genomic_DNA"/>
</dbReference>
<protein>
    <submittedName>
        <fullName evidence="1">Uncharacterized protein</fullName>
    </submittedName>
</protein>
<evidence type="ECO:0000313" key="1">
    <source>
        <dbReference type="EMBL" id="ERH25691.1"/>
    </source>
</evidence>
<name>U1QUU2_9ACTO</name>
<dbReference type="HOGENOM" id="CLU_3246048_0_0_11"/>
<organism evidence="1 2">
    <name type="scientific">Actinomyces johnsonii F0542</name>
    <dbReference type="NCBI Taxonomy" id="1321818"/>
    <lineage>
        <taxon>Bacteria</taxon>
        <taxon>Bacillati</taxon>
        <taxon>Actinomycetota</taxon>
        <taxon>Actinomycetes</taxon>
        <taxon>Actinomycetales</taxon>
        <taxon>Actinomycetaceae</taxon>
        <taxon>Actinomyces</taxon>
    </lineage>
</organism>
<comment type="caution">
    <text evidence="1">The sequence shown here is derived from an EMBL/GenBank/DDBJ whole genome shotgun (WGS) entry which is preliminary data.</text>
</comment>
<sequence>MNCRQEGPREQEDRTRITVLSTRSRCSHQDRCGQTIKKLKVV</sequence>
<dbReference type="Proteomes" id="UP000016536">
    <property type="component" value="Unassembled WGS sequence"/>
</dbReference>
<dbReference type="AlphaFoldDB" id="U1QUU2"/>
<evidence type="ECO:0000313" key="2">
    <source>
        <dbReference type="Proteomes" id="UP000016536"/>
    </source>
</evidence>